<keyword evidence="4" id="KW-1185">Reference proteome</keyword>
<feature type="transmembrane region" description="Helical" evidence="1">
    <location>
        <begin position="319"/>
        <end position="344"/>
    </location>
</feature>
<feature type="transmembrane region" description="Helical" evidence="1">
    <location>
        <begin position="6"/>
        <end position="26"/>
    </location>
</feature>
<comment type="caution">
    <text evidence="3">The sequence shown here is derived from an EMBL/GenBank/DDBJ whole genome shotgun (WGS) entry which is preliminary data.</text>
</comment>
<name>A0ABN2BNI9_9ACTN</name>
<dbReference type="Proteomes" id="UP001500842">
    <property type="component" value="Unassembled WGS sequence"/>
</dbReference>
<dbReference type="RefSeq" id="WP_344113887.1">
    <property type="nucleotide sequence ID" value="NZ_BAAAOR010000039.1"/>
</dbReference>
<feature type="transmembrane region" description="Helical" evidence="1">
    <location>
        <begin position="216"/>
        <end position="238"/>
    </location>
</feature>
<evidence type="ECO:0000259" key="2">
    <source>
        <dbReference type="PROSITE" id="PS50022"/>
    </source>
</evidence>
<feature type="domain" description="F5/8 type C" evidence="2">
    <location>
        <begin position="679"/>
        <end position="751"/>
    </location>
</feature>
<feature type="transmembrane region" description="Helical" evidence="1">
    <location>
        <begin position="368"/>
        <end position="388"/>
    </location>
</feature>
<protein>
    <submittedName>
        <fullName evidence="3">Alpha-(1-&gt;3)-arabinofuranosyltransferase</fullName>
    </submittedName>
</protein>
<evidence type="ECO:0000313" key="3">
    <source>
        <dbReference type="EMBL" id="GAA1543061.1"/>
    </source>
</evidence>
<feature type="transmembrane region" description="Helical" evidence="1">
    <location>
        <begin position="1257"/>
        <end position="1281"/>
    </location>
</feature>
<feature type="transmembrane region" description="Helical" evidence="1">
    <location>
        <begin position="1324"/>
        <end position="1341"/>
    </location>
</feature>
<dbReference type="Pfam" id="PF24607">
    <property type="entry name" value="CBM_AftD"/>
    <property type="match status" value="1"/>
</dbReference>
<feature type="transmembrane region" description="Helical" evidence="1">
    <location>
        <begin position="293"/>
        <end position="312"/>
    </location>
</feature>
<evidence type="ECO:0000256" key="1">
    <source>
        <dbReference type="SAM" id="Phobius"/>
    </source>
</evidence>
<keyword evidence="1" id="KW-0472">Membrane</keyword>
<dbReference type="InterPro" id="IPR021798">
    <property type="entry name" value="AftD_N"/>
</dbReference>
<dbReference type="InterPro" id="IPR008979">
    <property type="entry name" value="Galactose-bd-like_sf"/>
</dbReference>
<keyword evidence="1" id="KW-0812">Transmembrane</keyword>
<dbReference type="InterPro" id="IPR056997">
    <property type="entry name" value="CBM_AftD"/>
</dbReference>
<feature type="transmembrane region" description="Helical" evidence="1">
    <location>
        <begin position="400"/>
        <end position="417"/>
    </location>
</feature>
<dbReference type="PROSITE" id="PS50022">
    <property type="entry name" value="FA58C_3"/>
    <property type="match status" value="1"/>
</dbReference>
<dbReference type="Gene3D" id="2.60.120.260">
    <property type="entry name" value="Galactose-binding domain-like"/>
    <property type="match status" value="1"/>
</dbReference>
<reference evidence="3 4" key="1">
    <citation type="journal article" date="2019" name="Int. J. Syst. Evol. Microbiol.">
        <title>The Global Catalogue of Microorganisms (GCM) 10K type strain sequencing project: providing services to taxonomists for standard genome sequencing and annotation.</title>
        <authorList>
            <consortium name="The Broad Institute Genomics Platform"/>
            <consortium name="The Broad Institute Genome Sequencing Center for Infectious Disease"/>
            <person name="Wu L."/>
            <person name="Ma J."/>
        </authorList>
    </citation>
    <scope>NUCLEOTIDE SEQUENCE [LARGE SCALE GENOMIC DNA]</scope>
    <source>
        <strain evidence="3 4">JCM 14942</strain>
    </source>
</reference>
<dbReference type="EMBL" id="BAAAOR010000039">
    <property type="protein sequence ID" value="GAA1543061.1"/>
    <property type="molecule type" value="Genomic_DNA"/>
</dbReference>
<dbReference type="Pfam" id="PF11847">
    <property type="entry name" value="GT-C_AftD"/>
    <property type="match status" value="1"/>
</dbReference>
<dbReference type="SUPFAM" id="SSF49785">
    <property type="entry name" value="Galactose-binding domain-like"/>
    <property type="match status" value="1"/>
</dbReference>
<keyword evidence="1" id="KW-1133">Transmembrane helix</keyword>
<proteinExistence type="predicted"/>
<gene>
    <name evidence="3" type="ORF">GCM10009788_52040</name>
</gene>
<accession>A0ABN2BNI9</accession>
<sequence length="1351" mass="142000">MRETSAPRGTGVAVTLYAVVAVLMLLQQPGTTTYDTRAELTERPGSFLAGAFSLWHPESNFGEFQNQAYGYLFPQGTWFWLADLLGVPDWVGQRLWSALILIVACEGARRVARAVGLADLPALLAGAFFALSPRLLGTVTVQTAESLPGAVMPWLVLPVVLHLRGRLPGRSAALLSGAAVVCMGGVNAVETAACLPLAALLVLWGARARLASWRWAAGWAAAVGAACLWWALPLAVLARYAPPFFEYVESARDTTSLIGWSEAARGDSSWLGYLLSGDRPWWPAAFDLATDPVLIVVAAVLAGVGLAGLVLMDSPVRRPLLLAALLGLGCLTVAHGGVAGAPVADAVRGLLDGPLQIFRNVHKIDPVVRLPLALGFGTAVAAGVARLVALRPRLEPARGALLLVPLLLVALLGQPFLGGQTRTPGWTEISDPWQQARDYLAAERRGEAPRQGDRTLVVPGSSFAQQDWGWTLDEPLAILGGVDLVSRTQVPLVPGESIRYLSALDQAIVTGRVTPALTDQLARAGIGHVVLRRDLLRGLTRSPHPGGAAVALAKAGLQRVAGFGTGADGEAAVEVFRVPRRLPLVRASAVDDVVTVRGAAESVLLAQASGQVRPDQPTVLEGEPGWERPADLVTDADQRRERAFGNNDEGVSALMTADEPWRVERAAHDFPGGPGGDQVVARYVGLTGLAASSAQGYADNFGPVVTASGPYAAVDGDLDTRWISSAAGDPERQWLRLDLDGPRAVREVTVTPVADDAQVVPVRTIEVVAGEQRVRARVGASGAPVRVALDGSEVERIEVRVVEAATASRSARVGLREVAVDGLRPRRTFAVPGATGPDGALVFGTVPGRRACLITLTVPDCDVTRIRQPEEGGGLDRSFGLSAAGSYRVSGHVVVRNTPEAARLLDQVERRPPVEVTSSYGGDPKVAGRFAYDGQPTTAWVSDDSDLYPTLTFEWRRTRTITALAVRSGGVAGAPVAAVVTSGDDTQRVVLDTDDPVEIEPVRTNRLQVRFEKAPDSRHVVVPEIALSGVNLTRPLVAGAPTGAVCGFGPVVEVAGRRVPTRVTGTMADLVNGTPLAFEGCDPEEDDAAGTVRLPAGEHDLGVRPTPEFDVADVALVPATDAATDAATAQVRDRDVAVEHWDSGRRTVRVGGGPDAVLWLPENANAGWIAELDGRRLEPIRVDGWQQGWLLPAGDAGTVRLRYAPERTYGVVLPLGLAVSGGVLLAGAACLVLLLVRRRSRTPWRPWPEPPGAGPAPGWWAAALGVALVLLGPVAAAGLLVGALLPRTDRHRWWSAGAVLALAAASGLLDALGGSRFVTGSADVAAALAVGLVAGLVLGRPRPRRRAEVAP</sequence>
<organism evidence="3 4">
    <name type="scientific">Nocardioides humi</name>
    <dbReference type="NCBI Taxonomy" id="449461"/>
    <lineage>
        <taxon>Bacteria</taxon>
        <taxon>Bacillati</taxon>
        <taxon>Actinomycetota</taxon>
        <taxon>Actinomycetes</taxon>
        <taxon>Propionibacteriales</taxon>
        <taxon>Nocardioidaceae</taxon>
        <taxon>Nocardioides</taxon>
    </lineage>
</organism>
<evidence type="ECO:0000313" key="4">
    <source>
        <dbReference type="Proteomes" id="UP001500842"/>
    </source>
</evidence>
<dbReference type="InterPro" id="IPR000421">
    <property type="entry name" value="FA58C"/>
</dbReference>
<feature type="transmembrane region" description="Helical" evidence="1">
    <location>
        <begin position="1211"/>
        <end position="1236"/>
    </location>
</feature>